<dbReference type="OrthoDB" id="396512at2"/>
<comment type="caution">
    <text evidence="2">The sequence shown here is derived from an EMBL/GenBank/DDBJ whole genome shotgun (WGS) entry which is preliminary data.</text>
</comment>
<organism evidence="2 3">
    <name type="scientific">Faecalibacter macacae</name>
    <dbReference type="NCBI Taxonomy" id="1859289"/>
    <lineage>
        <taxon>Bacteria</taxon>
        <taxon>Pseudomonadati</taxon>
        <taxon>Bacteroidota</taxon>
        <taxon>Flavobacteriia</taxon>
        <taxon>Flavobacteriales</taxon>
        <taxon>Weeksellaceae</taxon>
        <taxon>Faecalibacter</taxon>
    </lineage>
</organism>
<dbReference type="PANTHER" id="PTHR22916:SF3">
    <property type="entry name" value="UDP-GLCNAC:BETAGAL BETA-1,3-N-ACETYLGLUCOSAMINYLTRANSFERASE-LIKE PROTEIN 1"/>
    <property type="match status" value="1"/>
</dbReference>
<dbReference type="Gene3D" id="3.90.550.10">
    <property type="entry name" value="Spore Coat Polysaccharide Biosynthesis Protein SpsA, Chain A"/>
    <property type="match status" value="1"/>
</dbReference>
<accession>A0A3L9MHZ4</accession>
<feature type="domain" description="Glycosyltransferase 2-like" evidence="1">
    <location>
        <begin position="5"/>
        <end position="188"/>
    </location>
</feature>
<protein>
    <submittedName>
        <fullName evidence="2">Glycosyltransferase</fullName>
    </submittedName>
</protein>
<keyword evidence="3" id="KW-1185">Reference proteome</keyword>
<dbReference type="RefSeq" id="WP_121933278.1">
    <property type="nucleotide sequence ID" value="NZ_RDOJ01000001.1"/>
</dbReference>
<evidence type="ECO:0000313" key="2">
    <source>
        <dbReference type="EMBL" id="RLZ12700.1"/>
    </source>
</evidence>
<evidence type="ECO:0000259" key="1">
    <source>
        <dbReference type="Pfam" id="PF00535"/>
    </source>
</evidence>
<dbReference type="GO" id="GO:0016758">
    <property type="term" value="F:hexosyltransferase activity"/>
    <property type="evidence" value="ECO:0007669"/>
    <property type="project" value="UniProtKB-ARBA"/>
</dbReference>
<dbReference type="AlphaFoldDB" id="A0A3L9MHZ4"/>
<dbReference type="Proteomes" id="UP000275348">
    <property type="component" value="Unassembled WGS sequence"/>
</dbReference>
<reference evidence="2 3" key="1">
    <citation type="submission" date="2018-10" db="EMBL/GenBank/DDBJ databases">
        <authorList>
            <person name="Chen X."/>
        </authorList>
    </citation>
    <scope>NUCLEOTIDE SEQUENCE [LARGE SCALE GENOMIC DNA]</scope>
    <source>
        <strain evidence="2 3">YIM 102668</strain>
    </source>
</reference>
<dbReference type="InterPro" id="IPR001173">
    <property type="entry name" value="Glyco_trans_2-like"/>
</dbReference>
<sequence>MELVSVCIPTYNGSQFLKESLESVKNQTYQNIEVIVSDNFSTDNTMEIVNQFKKEVDFPVKIFLKKRKSIGSNWNNCIKKSSGDYIQFLFQDDILLPNCIEEKLKCIKKNNLKIVCSKREIIDDKGSKVNSGPWYDSCHDLQKLNLGLDIDNYYLLTKNDLKNINFDWCSTNIFGEPISFLYKKEIFEELGLFNVDYAQLLDLEFGYRVLKKYPIGIIGKKLFKFRLHQNQATNVNLKDKIESRREENKIKEILTNDFLRYMSFEFQKKYYFEKYPRIHKKLIRIKYFKLWL</sequence>
<dbReference type="PANTHER" id="PTHR22916">
    <property type="entry name" value="GLYCOSYLTRANSFERASE"/>
    <property type="match status" value="1"/>
</dbReference>
<dbReference type="Pfam" id="PF00535">
    <property type="entry name" value="Glycos_transf_2"/>
    <property type="match status" value="1"/>
</dbReference>
<name>A0A3L9MHZ4_9FLAO</name>
<dbReference type="SUPFAM" id="SSF53448">
    <property type="entry name" value="Nucleotide-diphospho-sugar transferases"/>
    <property type="match status" value="1"/>
</dbReference>
<gene>
    <name evidence="2" type="ORF">EAH69_00670</name>
</gene>
<proteinExistence type="predicted"/>
<dbReference type="EMBL" id="RDOJ01000001">
    <property type="protein sequence ID" value="RLZ12700.1"/>
    <property type="molecule type" value="Genomic_DNA"/>
</dbReference>
<evidence type="ECO:0000313" key="3">
    <source>
        <dbReference type="Proteomes" id="UP000275348"/>
    </source>
</evidence>
<dbReference type="InterPro" id="IPR029044">
    <property type="entry name" value="Nucleotide-diphossugar_trans"/>
</dbReference>